<protein>
    <submittedName>
        <fullName evidence="1">Uncharacterized protein</fullName>
    </submittedName>
</protein>
<organism evidence="1">
    <name type="scientific">Barrevirus sp</name>
    <dbReference type="NCBI Taxonomy" id="2487763"/>
    <lineage>
        <taxon>Viruses</taxon>
        <taxon>Varidnaviria</taxon>
        <taxon>Bamfordvirae</taxon>
        <taxon>Nucleocytoviricota</taxon>
        <taxon>Megaviricetes</taxon>
        <taxon>Imitervirales</taxon>
        <taxon>Mimiviridae</taxon>
        <taxon>Klosneuvirinae</taxon>
    </lineage>
</organism>
<sequence length="104" mass="12485">MSLDLEPNTDLTRLALIWPFIKELRDDFIQLIRLWVISQSKRRTIMGRIPLNCDVINAFSDNIIRNYFLDYLYYSGMHESFSKWFVSIYFDNDSGFNYLVLVRC</sequence>
<reference evidence="1" key="1">
    <citation type="submission" date="2018-10" db="EMBL/GenBank/DDBJ databases">
        <title>Hidden diversity of soil giant viruses.</title>
        <authorList>
            <person name="Schulz F."/>
            <person name="Alteio L."/>
            <person name="Goudeau D."/>
            <person name="Ryan E.M."/>
            <person name="Malmstrom R.R."/>
            <person name="Blanchard J."/>
            <person name="Woyke T."/>
        </authorList>
    </citation>
    <scope>NUCLEOTIDE SEQUENCE</scope>
    <source>
        <strain evidence="1">BAV1</strain>
    </source>
</reference>
<gene>
    <name evidence="1" type="ORF">Barrevirus10_8</name>
</gene>
<evidence type="ECO:0000313" key="1">
    <source>
        <dbReference type="EMBL" id="AYV77062.1"/>
    </source>
</evidence>
<name>A0A3G4ZQ73_9VIRU</name>
<accession>A0A3G4ZQ73</accession>
<proteinExistence type="predicted"/>
<dbReference type="EMBL" id="MK072007">
    <property type="protein sequence ID" value="AYV77062.1"/>
    <property type="molecule type" value="Genomic_DNA"/>
</dbReference>